<proteinExistence type="predicted"/>
<protein>
    <submittedName>
        <fullName evidence="2">Hyaluronidase</fullName>
    </submittedName>
</protein>
<dbReference type="Pfam" id="PF18454">
    <property type="entry name" value="Mtd_N"/>
    <property type="match status" value="1"/>
</dbReference>
<evidence type="ECO:0000313" key="2">
    <source>
        <dbReference type="EMBL" id="DAF55376.1"/>
    </source>
</evidence>
<feature type="domain" description="Major tropism determinant N-terminal" evidence="1">
    <location>
        <begin position="11"/>
        <end position="49"/>
    </location>
</feature>
<sequence>MAKATLNNVRIQLRNDTATNWAKSTVVLLAGEFAVENDTGLFKIGNGTDIFSALSYANNAAEVAQEFNALKDKIGEIPDDKTIIAMIQEASYDDAAIQASIAANKEAIDTLNGDGEGSVKKTIADATVNPLNITGATVGQVAKIKAVDTEGKPTEWVTANIPTKTSDLINDDGFIKNIPDEYVTEAELEAKGYLTQHQDLTNYALKSEIPTLDDYAKISELDAKQDKLIAGAGISIKDNVISATGGGTGFSGVESVNGKTGAVTLTASDVITSSSDMNKVSINSDNTLEVNTISFDKIVQQDTDEIIISGGNA</sequence>
<dbReference type="InterPro" id="IPR041352">
    <property type="entry name" value="Mtd_N"/>
</dbReference>
<dbReference type="EMBL" id="BK032688">
    <property type="protein sequence ID" value="DAF55376.1"/>
    <property type="molecule type" value="Genomic_DNA"/>
</dbReference>
<name>A0A8S5SWT9_9VIRU</name>
<accession>A0A8S5SWT9</accession>
<reference evidence="2" key="1">
    <citation type="journal article" date="2021" name="Proc. Natl. Acad. Sci. U.S.A.">
        <title>A Catalog of Tens of Thousands of Viruses from Human Metagenomes Reveals Hidden Associations with Chronic Diseases.</title>
        <authorList>
            <person name="Tisza M.J."/>
            <person name="Buck C.B."/>
        </authorList>
    </citation>
    <scope>NUCLEOTIDE SEQUENCE</scope>
    <source>
        <strain evidence="2">CtoC338</strain>
    </source>
</reference>
<organism evidence="2">
    <name type="scientific">virus sp. ctoC338</name>
    <dbReference type="NCBI Taxonomy" id="2827997"/>
    <lineage>
        <taxon>Viruses</taxon>
    </lineage>
</organism>
<dbReference type="SUPFAM" id="SSF69349">
    <property type="entry name" value="Phage fibre proteins"/>
    <property type="match status" value="1"/>
</dbReference>
<evidence type="ECO:0000259" key="1">
    <source>
        <dbReference type="Pfam" id="PF18454"/>
    </source>
</evidence>